<comment type="caution">
    <text evidence="2">The sequence shown here is derived from an EMBL/GenBank/DDBJ whole genome shotgun (WGS) entry which is preliminary data.</text>
</comment>
<dbReference type="Gene3D" id="3.90.1300.10">
    <property type="entry name" value="Amidase signature (AS) domain"/>
    <property type="match status" value="1"/>
</dbReference>
<dbReference type="Pfam" id="PF01425">
    <property type="entry name" value="Amidase"/>
    <property type="match status" value="1"/>
</dbReference>
<protein>
    <submittedName>
        <fullName evidence="2">Amidase</fullName>
    </submittedName>
</protein>
<dbReference type="SUPFAM" id="SSF75304">
    <property type="entry name" value="Amidase signature (AS) enzymes"/>
    <property type="match status" value="1"/>
</dbReference>
<evidence type="ECO:0000313" key="3">
    <source>
        <dbReference type="Proteomes" id="UP001185899"/>
    </source>
</evidence>
<dbReference type="Proteomes" id="UP001185899">
    <property type="component" value="Unassembled WGS sequence"/>
</dbReference>
<dbReference type="RefSeq" id="WP_317549759.1">
    <property type="nucleotide sequence ID" value="NZ_JAWLKE010000012.1"/>
</dbReference>
<dbReference type="InterPro" id="IPR023631">
    <property type="entry name" value="Amidase_dom"/>
</dbReference>
<dbReference type="PANTHER" id="PTHR42678:SF34">
    <property type="entry name" value="OS04G0183300 PROTEIN"/>
    <property type="match status" value="1"/>
</dbReference>
<proteinExistence type="predicted"/>
<evidence type="ECO:0000313" key="2">
    <source>
        <dbReference type="EMBL" id="MDV6233720.1"/>
    </source>
</evidence>
<sequence length="518" mass="52823">MSIQDRRGVLVLITALTLSAVGCQSNSTPDNGSELPLQGLGVDDLRSRLESGQYTSADITRTYLDRIEKYDDSGPTPLHAVVDVNADALAEASTLDDERAAGTIRGPLHGIPVLIKSNIGSSELAATAGNVNLSSFRPVEDSPVVRNLRESGAIILGTTNMSEFAWHGTFTKSSVEGTTANIFDREFSASGSSGGSAVAVAAGFAPIALGTDTCGSVVGPAAHAGLVGFRPSHDAISRDGVVPLSLSQDVVGPIGHSVADAAAVADLTSGNDNGWSDSAAAVDLTSVTAAYLTWPFDARGADPDSPDQAVRPQIRSGSDAAVEALAQSGPQLVDLPELNEEFATDVLTDSGYKDARPSIDQFLSSTDAAYDPEVAARALPSDALTFEDVTEGSALEADTITEWLEAPSLPNPAQDATLAKQQAGTQALTDLMAAQNVDILIYPTTPETASEEWAGTAACGISANTGAPSVQIPIGSTTSGLPFGLTVAAAPGQDAVALAVAAALEASVDADISAPALP</sequence>
<gene>
    <name evidence="2" type="ORF">R3P95_24490</name>
</gene>
<reference evidence="2 3" key="1">
    <citation type="submission" date="2023-10" db="EMBL/GenBank/DDBJ databases">
        <title>Development of a sustainable strategy for remediation of hydrocarbon-contaminated territories based on the waste exchange concept.</title>
        <authorList>
            <person name="Krivoruchko A."/>
        </authorList>
    </citation>
    <scope>NUCLEOTIDE SEQUENCE [LARGE SCALE GENOMIC DNA]</scope>
    <source>
        <strain evidence="2 3">IEGM 1322</strain>
    </source>
</reference>
<dbReference type="PROSITE" id="PS51257">
    <property type="entry name" value="PROKAR_LIPOPROTEIN"/>
    <property type="match status" value="1"/>
</dbReference>
<organism evidence="2 3">
    <name type="scientific">Rhodococcus cercidiphylli</name>
    <dbReference type="NCBI Taxonomy" id="489916"/>
    <lineage>
        <taxon>Bacteria</taxon>
        <taxon>Bacillati</taxon>
        <taxon>Actinomycetota</taxon>
        <taxon>Actinomycetes</taxon>
        <taxon>Mycobacteriales</taxon>
        <taxon>Nocardiaceae</taxon>
        <taxon>Rhodococcus</taxon>
    </lineage>
</organism>
<dbReference type="InterPro" id="IPR036928">
    <property type="entry name" value="AS_sf"/>
</dbReference>
<name>A0ABU4B5K7_9NOCA</name>
<dbReference type="EMBL" id="JAWLKE010000012">
    <property type="protein sequence ID" value="MDV6233720.1"/>
    <property type="molecule type" value="Genomic_DNA"/>
</dbReference>
<feature type="domain" description="Amidase" evidence="1">
    <location>
        <begin position="58"/>
        <end position="495"/>
    </location>
</feature>
<accession>A0ABU4B5K7</accession>
<dbReference type="PANTHER" id="PTHR42678">
    <property type="entry name" value="AMIDASE"/>
    <property type="match status" value="1"/>
</dbReference>
<keyword evidence="3" id="KW-1185">Reference proteome</keyword>
<evidence type="ECO:0000259" key="1">
    <source>
        <dbReference type="Pfam" id="PF01425"/>
    </source>
</evidence>